<comment type="similarity">
    <text evidence="1 10">Belongs to the alkaline phosphatase family.</text>
</comment>
<feature type="active site" description="Phosphoserine intermediate" evidence="8">
    <location>
        <position position="163"/>
    </location>
</feature>
<evidence type="ECO:0000313" key="14">
    <source>
        <dbReference type="EMBL" id="PVU97020.1"/>
    </source>
</evidence>
<dbReference type="GO" id="GO:0004035">
    <property type="term" value="F:alkaline phosphatase activity"/>
    <property type="evidence" value="ECO:0007669"/>
    <property type="project" value="UniProtKB-EC"/>
</dbReference>
<dbReference type="PANTHER" id="PTHR11596">
    <property type="entry name" value="ALKALINE PHOSPHATASE"/>
    <property type="match status" value="1"/>
</dbReference>
<feature type="binding site" evidence="9">
    <location>
        <position position="400"/>
    </location>
    <ligand>
        <name>Zn(2+)</name>
        <dbReference type="ChEBI" id="CHEBI:29105"/>
        <label>2</label>
    </ligand>
</feature>
<feature type="region of interest" description="Disordered" evidence="12">
    <location>
        <begin position="1"/>
        <end position="33"/>
    </location>
</feature>
<dbReference type="Gene3D" id="1.10.60.40">
    <property type="match status" value="1"/>
</dbReference>
<evidence type="ECO:0000256" key="7">
    <source>
        <dbReference type="ARBA" id="ARBA00022842"/>
    </source>
</evidence>
<evidence type="ECO:0000256" key="13">
    <source>
        <dbReference type="SAM" id="Phobius"/>
    </source>
</evidence>
<keyword evidence="3" id="KW-0597">Phosphoprotein</keyword>
<reference evidence="14 15" key="1">
    <citation type="journal article" date="2018" name="MBio">
        <title>Comparative Genomics Reveals the Core Gene Toolbox for the Fungus-Insect Symbiosis.</title>
        <authorList>
            <person name="Wang Y."/>
            <person name="Stata M."/>
            <person name="Wang W."/>
            <person name="Stajich J.E."/>
            <person name="White M.M."/>
            <person name="Moncalvo J.M."/>
        </authorList>
    </citation>
    <scope>NUCLEOTIDE SEQUENCE [LARGE SCALE GENOMIC DNA]</scope>
    <source>
        <strain evidence="14 15">SWE-8-4</strain>
    </source>
</reference>
<organism evidence="14 15">
    <name type="scientific">Smittium simulii</name>
    <dbReference type="NCBI Taxonomy" id="133385"/>
    <lineage>
        <taxon>Eukaryota</taxon>
        <taxon>Fungi</taxon>
        <taxon>Fungi incertae sedis</taxon>
        <taxon>Zoopagomycota</taxon>
        <taxon>Kickxellomycotina</taxon>
        <taxon>Harpellomycetes</taxon>
        <taxon>Harpellales</taxon>
        <taxon>Legeriomycetaceae</taxon>
        <taxon>Smittium</taxon>
    </lineage>
</organism>
<evidence type="ECO:0000256" key="1">
    <source>
        <dbReference type="ARBA" id="ARBA00005984"/>
    </source>
</evidence>
<feature type="binding site" evidence="9">
    <location>
        <position position="214"/>
    </location>
    <ligand>
        <name>Mg(2+)</name>
        <dbReference type="ChEBI" id="CHEBI:18420"/>
    </ligand>
</feature>
<comment type="caution">
    <text evidence="14">The sequence shown here is derived from an EMBL/GenBank/DDBJ whole genome shotgun (WGS) entry which is preliminary data.</text>
</comment>
<evidence type="ECO:0000256" key="11">
    <source>
        <dbReference type="RuleBase" id="RU003947"/>
    </source>
</evidence>
<protein>
    <recommendedName>
        <fullName evidence="2 11">Alkaline phosphatase</fullName>
        <ecNumber evidence="2 11">3.1.3.1</ecNumber>
    </recommendedName>
</protein>
<dbReference type="SUPFAM" id="SSF53649">
    <property type="entry name" value="Alkaline phosphatase-like"/>
    <property type="match status" value="1"/>
</dbReference>
<feature type="binding site" evidence="9">
    <location>
        <position position="115"/>
    </location>
    <ligand>
        <name>Zn(2+)</name>
        <dbReference type="ChEBI" id="CHEBI:29105"/>
        <label>2</label>
    </ligand>
</feature>
<dbReference type="PROSITE" id="PS00123">
    <property type="entry name" value="ALKALINE_PHOSPHATASE"/>
    <property type="match status" value="1"/>
</dbReference>
<dbReference type="GO" id="GO:0046872">
    <property type="term" value="F:metal ion binding"/>
    <property type="evidence" value="ECO:0007669"/>
    <property type="project" value="UniProtKB-KW"/>
</dbReference>
<comment type="cofactor">
    <cofactor evidence="9">
        <name>Mg(2+)</name>
        <dbReference type="ChEBI" id="CHEBI:18420"/>
    </cofactor>
    <text evidence="9">Binds 1 Mg(2+) ion.</text>
</comment>
<keyword evidence="7 9" id="KW-0460">Magnesium</keyword>
<keyword evidence="4 9" id="KW-0479">Metal-binding</keyword>
<evidence type="ECO:0000256" key="2">
    <source>
        <dbReference type="ARBA" id="ARBA00012647"/>
    </source>
</evidence>
<keyword evidence="13" id="KW-0472">Membrane</keyword>
<dbReference type="STRING" id="133385.A0A2T9YXF5"/>
<dbReference type="OrthoDB" id="7392499at2759"/>
<dbReference type="InterPro" id="IPR001952">
    <property type="entry name" value="Alkaline_phosphatase"/>
</dbReference>
<dbReference type="CDD" id="cd16012">
    <property type="entry name" value="ALP"/>
    <property type="match status" value="1"/>
</dbReference>
<feature type="binding site" evidence="9">
    <location>
        <position position="513"/>
    </location>
    <ligand>
        <name>Zn(2+)</name>
        <dbReference type="ChEBI" id="CHEBI:29105"/>
        <label>2</label>
    </ligand>
</feature>
<feature type="binding site" evidence="9">
    <location>
        <position position="353"/>
    </location>
    <ligand>
        <name>Zn(2+)</name>
        <dbReference type="ChEBI" id="CHEBI:29105"/>
        <label>1</label>
    </ligand>
</feature>
<evidence type="ECO:0000256" key="10">
    <source>
        <dbReference type="RuleBase" id="RU003946"/>
    </source>
</evidence>
<dbReference type="PANTHER" id="PTHR11596:SF5">
    <property type="entry name" value="ALKALINE PHOSPHATASE"/>
    <property type="match status" value="1"/>
</dbReference>
<keyword evidence="5 11" id="KW-0378">Hydrolase</keyword>
<proteinExistence type="inferred from homology"/>
<dbReference type="Pfam" id="PF00245">
    <property type="entry name" value="Alk_phosphatase"/>
    <property type="match status" value="1"/>
</dbReference>
<feature type="compositionally biased region" description="Polar residues" evidence="12">
    <location>
        <begin position="10"/>
        <end position="33"/>
    </location>
</feature>
<evidence type="ECO:0000256" key="5">
    <source>
        <dbReference type="ARBA" id="ARBA00022801"/>
    </source>
</evidence>
<evidence type="ECO:0000256" key="8">
    <source>
        <dbReference type="PIRSR" id="PIRSR601952-1"/>
    </source>
</evidence>
<gene>
    <name evidence="14" type="ORF">BB561_000819</name>
</gene>
<feature type="binding site" evidence="9">
    <location>
        <position position="216"/>
    </location>
    <ligand>
        <name>Mg(2+)</name>
        <dbReference type="ChEBI" id="CHEBI:18420"/>
    </ligand>
</feature>
<dbReference type="GO" id="GO:0000329">
    <property type="term" value="C:fungal-type vacuole membrane"/>
    <property type="evidence" value="ECO:0007669"/>
    <property type="project" value="TreeGrafter"/>
</dbReference>
<dbReference type="EC" id="3.1.3.1" evidence="2 11"/>
<sequence length="590" mass="65006">MLSPKLDSRTPLTSAMSESPETPPKNSIEQGFLLSQQASYAPNSSSFELNTSSRSNSESDKTSSIKKNILYLSIGFISALSLLAAFNNSTPQLSNKDTLDTSSSPNINVILMISDGFGPASETLARQYMYKALNKDISWKSPLDEILVGSSRTQSSNSLVTDSAAGATAFSCALKSYNGAIAVDDNKRPCGTILEAAKSKGMLTGLVATSRITHATPASFSSHVIHRDMEDLIAEHQIGNYTLGRVIDLMFGGGKCFFLPNSDTESCRSDDRNLLKEAMATGFSTIHTIDELKKIEPSSALPLLGLFTRNHMNYEIDRNPRNEPSLAEMTTKALSIFDHNTKNNNNGFFLMVEGSRIDMSAHSNDASTHLREIFAYWDAVKVVRDFVDKNPNTLMISVSDHETGGISVARQLNSDYPEYLWNPHALTNVTKSNEMISKQLSNFIYDEDASESQAQQKINFIKSTVLPVWMGISDFTEVEVNGLAYASNSTVLNQILSDLVSKRAQIGWATHGHSAVDVNLYAYGYNSEKLHGNVENTDIGSFIKSVLGLDLNLITEKLSKIRTKQTTKYNVSNWLTKRGPFNYNHYTSFD</sequence>
<keyword evidence="15" id="KW-1185">Reference proteome</keyword>
<dbReference type="InterPro" id="IPR017850">
    <property type="entry name" value="Alkaline_phosphatase_core_sf"/>
</dbReference>
<feature type="transmembrane region" description="Helical" evidence="13">
    <location>
        <begin position="69"/>
        <end position="86"/>
    </location>
</feature>
<evidence type="ECO:0000256" key="12">
    <source>
        <dbReference type="SAM" id="MobiDB-lite"/>
    </source>
</evidence>
<keyword evidence="6 9" id="KW-0862">Zinc</keyword>
<dbReference type="PRINTS" id="PR00113">
    <property type="entry name" value="ALKPHPHTASE"/>
</dbReference>
<feature type="binding site" evidence="9">
    <location>
        <position position="115"/>
    </location>
    <ligand>
        <name>Mg(2+)</name>
        <dbReference type="ChEBI" id="CHEBI:18420"/>
    </ligand>
</feature>
<dbReference type="Gene3D" id="3.40.720.10">
    <property type="entry name" value="Alkaline Phosphatase, subunit A"/>
    <property type="match status" value="1"/>
</dbReference>
<dbReference type="Proteomes" id="UP000245383">
    <property type="component" value="Unassembled WGS sequence"/>
</dbReference>
<dbReference type="InterPro" id="IPR018299">
    <property type="entry name" value="Alkaline_phosphatase_AS"/>
</dbReference>
<accession>A0A2T9YXF5</accession>
<feature type="binding site" evidence="9">
    <location>
        <position position="401"/>
    </location>
    <ligand>
        <name>Zn(2+)</name>
        <dbReference type="ChEBI" id="CHEBI:29105"/>
        <label>2</label>
    </ligand>
</feature>
<dbReference type="AlphaFoldDB" id="A0A2T9YXF5"/>
<evidence type="ECO:0000256" key="6">
    <source>
        <dbReference type="ARBA" id="ARBA00022833"/>
    </source>
</evidence>
<name>A0A2T9YXF5_9FUNG</name>
<feature type="binding site" evidence="9">
    <location>
        <position position="362"/>
    </location>
    <ligand>
        <name>Zn(2+)</name>
        <dbReference type="ChEBI" id="CHEBI:29105"/>
        <label>2</label>
    </ligand>
</feature>
<dbReference type="EMBL" id="MBFR01000020">
    <property type="protein sequence ID" value="PVU97020.1"/>
    <property type="molecule type" value="Genomic_DNA"/>
</dbReference>
<evidence type="ECO:0000256" key="9">
    <source>
        <dbReference type="PIRSR" id="PIRSR601952-2"/>
    </source>
</evidence>
<comment type="catalytic activity">
    <reaction evidence="11">
        <text>a phosphate monoester + H2O = an alcohol + phosphate</text>
        <dbReference type="Rhea" id="RHEA:15017"/>
        <dbReference type="ChEBI" id="CHEBI:15377"/>
        <dbReference type="ChEBI" id="CHEBI:30879"/>
        <dbReference type="ChEBI" id="CHEBI:43474"/>
        <dbReference type="ChEBI" id="CHEBI:67140"/>
        <dbReference type="EC" id="3.1.3.1"/>
    </reaction>
</comment>
<evidence type="ECO:0000256" key="4">
    <source>
        <dbReference type="ARBA" id="ARBA00022723"/>
    </source>
</evidence>
<keyword evidence="13" id="KW-0812">Transmembrane</keyword>
<evidence type="ECO:0000313" key="15">
    <source>
        <dbReference type="Proteomes" id="UP000245383"/>
    </source>
</evidence>
<comment type="cofactor">
    <cofactor evidence="9">
        <name>Zn(2+)</name>
        <dbReference type="ChEBI" id="CHEBI:29105"/>
    </cofactor>
    <text evidence="9">Binds 2 Zn(2+) ions.</text>
</comment>
<evidence type="ECO:0000256" key="3">
    <source>
        <dbReference type="ARBA" id="ARBA00022553"/>
    </source>
</evidence>
<dbReference type="SMART" id="SM00098">
    <property type="entry name" value="alkPPc"/>
    <property type="match status" value="1"/>
</dbReference>
<keyword evidence="13" id="KW-1133">Transmembrane helix</keyword>
<feature type="binding site" evidence="9">
    <location>
        <position position="358"/>
    </location>
    <ligand>
        <name>Zn(2+)</name>
        <dbReference type="ChEBI" id="CHEBI:29105"/>
        <label>2</label>
    </ligand>
</feature>